<dbReference type="AlphaFoldDB" id="A0A1H9BBE1"/>
<keyword evidence="2" id="KW-1185">Reference proteome</keyword>
<dbReference type="Proteomes" id="UP000199114">
    <property type="component" value="Unassembled WGS sequence"/>
</dbReference>
<protein>
    <submittedName>
        <fullName evidence="1">Uncharacterized protein</fullName>
    </submittedName>
</protein>
<reference evidence="2" key="1">
    <citation type="submission" date="2016-10" db="EMBL/GenBank/DDBJ databases">
        <authorList>
            <person name="Varghese N."/>
            <person name="Submissions S."/>
        </authorList>
    </citation>
    <scope>NUCLEOTIDE SEQUENCE [LARGE SCALE GENOMIC DNA]</scope>
    <source>
        <strain evidence="2">DSM 25055</strain>
    </source>
</reference>
<dbReference type="STRING" id="1186196.SAMN04489841_0687"/>
<organism evidence="1 2">
    <name type="scientific">Natrinema salaciae</name>
    <dbReference type="NCBI Taxonomy" id="1186196"/>
    <lineage>
        <taxon>Archaea</taxon>
        <taxon>Methanobacteriati</taxon>
        <taxon>Methanobacteriota</taxon>
        <taxon>Stenosarchaea group</taxon>
        <taxon>Halobacteria</taxon>
        <taxon>Halobacteriales</taxon>
        <taxon>Natrialbaceae</taxon>
        <taxon>Natrinema</taxon>
    </lineage>
</organism>
<sequence length="43" mass="4576">MVISGQMTVEYVAANLIVFFCFLGDRREAAVGGARDAPRAESG</sequence>
<dbReference type="EMBL" id="FOFD01000001">
    <property type="protein sequence ID" value="SEP86057.1"/>
    <property type="molecule type" value="Genomic_DNA"/>
</dbReference>
<evidence type="ECO:0000313" key="1">
    <source>
        <dbReference type="EMBL" id="SEP86057.1"/>
    </source>
</evidence>
<accession>A0A1H9BBE1</accession>
<proteinExistence type="predicted"/>
<gene>
    <name evidence="1" type="ORF">SAMN04489841_0687</name>
</gene>
<name>A0A1H9BBE1_9EURY</name>
<evidence type="ECO:0000313" key="2">
    <source>
        <dbReference type="Proteomes" id="UP000199114"/>
    </source>
</evidence>